<dbReference type="Proteomes" id="UP001235939">
    <property type="component" value="Chromosome 19"/>
</dbReference>
<proteinExistence type="inferred from homology"/>
<dbReference type="CDD" id="cd04475">
    <property type="entry name" value="RPA1_DBD_B"/>
    <property type="match status" value="1"/>
</dbReference>
<keyword evidence="6 9" id="KW-0862">Zinc</keyword>
<keyword evidence="4 9" id="KW-0479">Metal-binding</keyword>
<dbReference type="Pfam" id="PF16900">
    <property type="entry name" value="REPA_OB_2"/>
    <property type="match status" value="1"/>
</dbReference>
<dbReference type="Pfam" id="PF08646">
    <property type="entry name" value="Rep_fac-A_C"/>
    <property type="match status" value="1"/>
</dbReference>
<organism evidence="13 14">
    <name type="scientific">Cordylochernes scorpioides</name>
    <dbReference type="NCBI Taxonomy" id="51811"/>
    <lineage>
        <taxon>Eukaryota</taxon>
        <taxon>Metazoa</taxon>
        <taxon>Ecdysozoa</taxon>
        <taxon>Arthropoda</taxon>
        <taxon>Chelicerata</taxon>
        <taxon>Arachnida</taxon>
        <taxon>Pseudoscorpiones</taxon>
        <taxon>Cheliferoidea</taxon>
        <taxon>Chernetidae</taxon>
        <taxon>Cordylochernes</taxon>
    </lineage>
</organism>
<dbReference type="SUPFAM" id="SSF50249">
    <property type="entry name" value="Nucleic acid-binding proteins"/>
    <property type="match status" value="3"/>
</dbReference>
<dbReference type="NCBIfam" id="TIGR00617">
    <property type="entry name" value="rpa1"/>
    <property type="match status" value="1"/>
</dbReference>
<dbReference type="InterPro" id="IPR013955">
    <property type="entry name" value="Rep_factor-A_C"/>
</dbReference>
<keyword evidence="3 9" id="KW-0235">DNA replication</keyword>
<evidence type="ECO:0000256" key="9">
    <source>
        <dbReference type="RuleBase" id="RU364130"/>
    </source>
</evidence>
<keyword evidence="5 9" id="KW-0863">Zinc-finger</keyword>
<evidence type="ECO:0000313" key="13">
    <source>
        <dbReference type="EMBL" id="UYV80930.1"/>
    </source>
</evidence>
<comment type="function">
    <text evidence="9">As part of the heterotrimeric replication protein A complex (RPA/RP-A), binds and stabilizes single-stranded DNA intermediates, that form during DNA replication or upon DNA stress. It prevents their reannealing and in parallel, recruits and activates different proteins and complexes involved in DNA metabolism. Thereby, it plays an essential role both in DNA replication and the cellular response to DNA damage.</text>
</comment>
<dbReference type="Pfam" id="PF02721">
    <property type="entry name" value="DUF223"/>
    <property type="match status" value="1"/>
</dbReference>
<gene>
    <name evidence="13" type="ORF">LAZ67_19002209</name>
</gene>
<evidence type="ECO:0000259" key="12">
    <source>
        <dbReference type="Pfam" id="PF16900"/>
    </source>
</evidence>
<evidence type="ECO:0000256" key="6">
    <source>
        <dbReference type="ARBA" id="ARBA00022833"/>
    </source>
</evidence>
<dbReference type="PANTHER" id="PTHR47165">
    <property type="entry name" value="OS03G0429900 PROTEIN"/>
    <property type="match status" value="1"/>
</dbReference>
<comment type="similarity">
    <text evidence="2 9">Belongs to the replication factor A protein 1 family.</text>
</comment>
<dbReference type="InterPro" id="IPR031657">
    <property type="entry name" value="REPA_OB_2"/>
</dbReference>
<keyword evidence="14" id="KW-1185">Reference proteome</keyword>
<dbReference type="InterPro" id="IPR047192">
    <property type="entry name" value="Euk_RPA1_DBD_C"/>
</dbReference>
<evidence type="ECO:0000256" key="8">
    <source>
        <dbReference type="ARBA" id="ARBA00023242"/>
    </source>
</evidence>
<dbReference type="CDD" id="cd04476">
    <property type="entry name" value="RPA1_DBD_C"/>
    <property type="match status" value="1"/>
</dbReference>
<comment type="subunit">
    <text evidence="9">Component of the heterotrimeric canonical replication protein A complex (RPA).</text>
</comment>
<feature type="domain" description="Replication protein A 70 kDa DNA-binding subunit B/D first OB fold" evidence="10">
    <location>
        <begin position="23"/>
        <end position="125"/>
    </location>
</feature>
<dbReference type="InterPro" id="IPR012340">
    <property type="entry name" value="NA-bd_OB-fold"/>
</dbReference>
<dbReference type="PANTHER" id="PTHR47165:SF4">
    <property type="entry name" value="OS03G0429900 PROTEIN"/>
    <property type="match status" value="1"/>
</dbReference>
<dbReference type="CDD" id="cd04474">
    <property type="entry name" value="RPA1_DBD_A"/>
    <property type="match status" value="1"/>
</dbReference>
<sequence length="425" mass="47651">MTSWWCVVAAPPSTGSQVAVLPISSLTPYQNRWTIRARVTNKSQIRRWSNSRGEGHLFSMDLLDESGEIRATAFKEQCDKFYEMIQVNKVYYISKAALKPANKQFTSIKNDYEMTFSQETTVEPCSDTSSTPMLSFNFVPFDQLDKCEKDSFIDVIGVCKFAGDVQTIISRATNKELRKRDVHLVDKTNKQVTLTLWGDDADKFDGNLSPIVAVKNVRVSDFGGRSLNLGGSSNLQLNPDIRESHILRGWYDREGMNIEMENLSSGGSGAGGMGPASNWKFLSQVSEEGLQASEKPLYFTVKATITMVKRENCLYQTRCSKQLVCEQACATADCNKKVVDLNNGKYRCEKCQKELGEFQWRLLMSLNIADFSGDSWVTCFQEASELILNTKAAELGVLKETVTLSGNSILYTDDNITYNILYASF</sequence>
<protein>
    <recommendedName>
        <fullName evidence="9">Replication protein A subunit</fullName>
    </recommendedName>
</protein>
<evidence type="ECO:0000256" key="5">
    <source>
        <dbReference type="ARBA" id="ARBA00022771"/>
    </source>
</evidence>
<dbReference type="InterPro" id="IPR003871">
    <property type="entry name" value="RFA1B/D_OB_1st"/>
</dbReference>
<evidence type="ECO:0000256" key="3">
    <source>
        <dbReference type="ARBA" id="ARBA00022705"/>
    </source>
</evidence>
<evidence type="ECO:0000256" key="2">
    <source>
        <dbReference type="ARBA" id="ARBA00005690"/>
    </source>
</evidence>
<evidence type="ECO:0000256" key="1">
    <source>
        <dbReference type="ARBA" id="ARBA00004123"/>
    </source>
</evidence>
<evidence type="ECO:0000256" key="7">
    <source>
        <dbReference type="ARBA" id="ARBA00023125"/>
    </source>
</evidence>
<keyword evidence="8 9" id="KW-0539">Nucleus</keyword>
<feature type="domain" description="Replication factor A C-terminal" evidence="11">
    <location>
        <begin position="298"/>
        <end position="402"/>
    </location>
</feature>
<reference evidence="13 14" key="1">
    <citation type="submission" date="2022-01" db="EMBL/GenBank/DDBJ databases">
        <title>A chromosomal length assembly of Cordylochernes scorpioides.</title>
        <authorList>
            <person name="Zeh D."/>
            <person name="Zeh J."/>
        </authorList>
    </citation>
    <scope>NUCLEOTIDE SEQUENCE [LARGE SCALE GENOMIC DNA]</scope>
    <source>
        <strain evidence="13">IN4F17</strain>
        <tissue evidence="13">Whole Body</tissue>
    </source>
</reference>
<evidence type="ECO:0000259" key="10">
    <source>
        <dbReference type="Pfam" id="PF02721"/>
    </source>
</evidence>
<dbReference type="InterPro" id="IPR004591">
    <property type="entry name" value="Rfa1"/>
</dbReference>
<feature type="domain" description="Replication protein A OB" evidence="12">
    <location>
        <begin position="142"/>
        <end position="238"/>
    </location>
</feature>
<evidence type="ECO:0000313" key="14">
    <source>
        <dbReference type="Proteomes" id="UP001235939"/>
    </source>
</evidence>
<dbReference type="Gene3D" id="2.40.50.140">
    <property type="entry name" value="Nucleic acid-binding proteins"/>
    <property type="match status" value="3"/>
</dbReference>
<dbReference type="EMBL" id="CP092881">
    <property type="protein sequence ID" value="UYV80930.1"/>
    <property type="molecule type" value="Genomic_DNA"/>
</dbReference>
<keyword evidence="7 9" id="KW-0238">DNA-binding</keyword>
<comment type="subcellular location">
    <subcellularLocation>
        <location evidence="1 9">Nucleus</location>
    </subcellularLocation>
</comment>
<evidence type="ECO:0000259" key="11">
    <source>
        <dbReference type="Pfam" id="PF08646"/>
    </source>
</evidence>
<name>A0ABY6LMJ8_9ARAC</name>
<evidence type="ECO:0000256" key="4">
    <source>
        <dbReference type="ARBA" id="ARBA00022723"/>
    </source>
</evidence>
<accession>A0ABY6LMJ8</accession>